<proteinExistence type="predicted"/>
<sequence length="133" mass="14288">MEQQRRRKDWRETESLEDAARRLLAKMDERANAKKQAGGKLGPALIAYPALKLEKEGPGQSDRGVRTLNGPVPIAAAGEVGSGLDAGEVKCVGPVEPNEVTMRSPAPDADSNRYMFTTGLEGSQSRAVRRGKG</sequence>
<dbReference type="AlphaFoldDB" id="A0AB36RHE6"/>
<dbReference type="Proteomes" id="UP000216215">
    <property type="component" value="Unassembled WGS sequence"/>
</dbReference>
<dbReference type="EMBL" id="NPKI01000008">
    <property type="protein sequence ID" value="PAQ03700.1"/>
    <property type="molecule type" value="Genomic_DNA"/>
</dbReference>
<organism evidence="1 2">
    <name type="scientific">Mesorhizobium mediterraneum</name>
    <dbReference type="NCBI Taxonomy" id="43617"/>
    <lineage>
        <taxon>Bacteria</taxon>
        <taxon>Pseudomonadati</taxon>
        <taxon>Pseudomonadota</taxon>
        <taxon>Alphaproteobacteria</taxon>
        <taxon>Hyphomicrobiales</taxon>
        <taxon>Phyllobacteriaceae</taxon>
        <taxon>Mesorhizobium</taxon>
    </lineage>
</organism>
<evidence type="ECO:0000313" key="1">
    <source>
        <dbReference type="EMBL" id="PAQ03700.1"/>
    </source>
</evidence>
<protein>
    <submittedName>
        <fullName evidence="1">Uncharacterized protein</fullName>
    </submittedName>
</protein>
<comment type="caution">
    <text evidence="1">The sequence shown here is derived from an EMBL/GenBank/DDBJ whole genome shotgun (WGS) entry which is preliminary data.</text>
</comment>
<name>A0AB36RHE6_9HYPH</name>
<gene>
    <name evidence="1" type="ORF">CIT25_04070</name>
</gene>
<reference evidence="2" key="1">
    <citation type="submission" date="2017-08" db="EMBL/GenBank/DDBJ databases">
        <title>Mesorhizobium wenxinae sp. nov., a novel rhizobial species isolated from root nodules of chickpea (Cicer arietinum L.).</title>
        <authorList>
            <person name="Zhang J."/>
        </authorList>
    </citation>
    <scope>NUCLEOTIDE SEQUENCE [LARGE SCALE GENOMIC DNA]</scope>
    <source>
        <strain evidence="2">USDA 3392</strain>
    </source>
</reference>
<keyword evidence="2" id="KW-1185">Reference proteome</keyword>
<accession>A0AB36RHE6</accession>
<evidence type="ECO:0000313" key="2">
    <source>
        <dbReference type="Proteomes" id="UP000216215"/>
    </source>
</evidence>